<feature type="compositionally biased region" description="Acidic residues" evidence="1">
    <location>
        <begin position="939"/>
        <end position="950"/>
    </location>
</feature>
<evidence type="ECO:0000313" key="3">
    <source>
        <dbReference type="EMBL" id="CEM35044.1"/>
    </source>
</evidence>
<protein>
    <recommendedName>
        <fullName evidence="2">UBE2O-like tandem tSH3-B domain-containing protein</fullName>
    </recommendedName>
</protein>
<dbReference type="OrthoDB" id="348246at2759"/>
<feature type="domain" description="UBE2O-like tandem tSH3-B" evidence="2">
    <location>
        <begin position="191"/>
        <end position="304"/>
    </location>
</feature>
<reference evidence="3 4" key="1">
    <citation type="submission" date="2014-11" db="EMBL/GenBank/DDBJ databases">
        <authorList>
            <person name="Zhu J."/>
            <person name="Qi W."/>
            <person name="Song R."/>
        </authorList>
    </citation>
    <scope>NUCLEOTIDE SEQUENCE [LARGE SCALE GENOMIC DNA]</scope>
</reference>
<dbReference type="Proteomes" id="UP000041254">
    <property type="component" value="Unassembled WGS sequence"/>
</dbReference>
<dbReference type="InParanoid" id="A0A0G4GVR0"/>
<evidence type="ECO:0000313" key="4">
    <source>
        <dbReference type="Proteomes" id="UP000041254"/>
    </source>
</evidence>
<feature type="region of interest" description="Disordered" evidence="1">
    <location>
        <begin position="735"/>
        <end position="999"/>
    </location>
</feature>
<organism evidence="3 4">
    <name type="scientific">Vitrella brassicaformis (strain CCMP3155)</name>
    <dbReference type="NCBI Taxonomy" id="1169540"/>
    <lineage>
        <taxon>Eukaryota</taxon>
        <taxon>Sar</taxon>
        <taxon>Alveolata</taxon>
        <taxon>Colpodellida</taxon>
        <taxon>Vitrellaceae</taxon>
        <taxon>Vitrella</taxon>
    </lineage>
</organism>
<keyword evidence="4" id="KW-1185">Reference proteome</keyword>
<feature type="compositionally biased region" description="Gly residues" evidence="1">
    <location>
        <begin position="870"/>
        <end position="879"/>
    </location>
</feature>
<evidence type="ECO:0000256" key="1">
    <source>
        <dbReference type="SAM" id="MobiDB-lite"/>
    </source>
</evidence>
<feature type="compositionally biased region" description="Acidic residues" evidence="1">
    <location>
        <begin position="738"/>
        <end position="753"/>
    </location>
</feature>
<evidence type="ECO:0000259" key="2">
    <source>
        <dbReference type="Pfam" id="PF23046"/>
    </source>
</evidence>
<dbReference type="VEuPathDB" id="CryptoDB:Vbra_18821"/>
<feature type="compositionally biased region" description="Low complexity" evidence="1">
    <location>
        <begin position="824"/>
        <end position="848"/>
    </location>
</feature>
<feature type="region of interest" description="Disordered" evidence="1">
    <location>
        <begin position="564"/>
        <end position="585"/>
    </location>
</feature>
<gene>
    <name evidence="3" type="ORF">Vbra_18821</name>
</gene>
<feature type="compositionally biased region" description="Low complexity" evidence="1">
    <location>
        <begin position="956"/>
        <end position="977"/>
    </location>
</feature>
<proteinExistence type="predicted"/>
<dbReference type="Pfam" id="PF23046">
    <property type="entry name" value="tSH3-B_UBE2O"/>
    <property type="match status" value="1"/>
</dbReference>
<dbReference type="PANTHER" id="PTHR48125">
    <property type="entry name" value="LP07818P1"/>
    <property type="match status" value="1"/>
</dbReference>
<name>A0A0G4GVR0_VITBC</name>
<feature type="compositionally biased region" description="Acidic residues" evidence="1">
    <location>
        <begin position="778"/>
        <end position="791"/>
    </location>
</feature>
<accession>A0A0G4GVR0</accession>
<dbReference type="InterPro" id="IPR057735">
    <property type="entry name" value="UBE2O-like_tSH3-B"/>
</dbReference>
<dbReference type="PANTHER" id="PTHR48125:SF12">
    <property type="entry name" value="AT HOOK TRANSCRIPTION FACTOR FAMILY-RELATED"/>
    <property type="match status" value="1"/>
</dbReference>
<dbReference type="AlphaFoldDB" id="A0A0G4GVR0"/>
<feature type="compositionally biased region" description="Basic and acidic residues" evidence="1">
    <location>
        <begin position="981"/>
        <end position="999"/>
    </location>
</feature>
<dbReference type="EMBL" id="CDMY01000840">
    <property type="protein sequence ID" value="CEM35044.1"/>
    <property type="molecule type" value="Genomic_DNA"/>
</dbReference>
<feature type="compositionally biased region" description="Pro residues" evidence="1">
    <location>
        <begin position="570"/>
        <end position="579"/>
    </location>
</feature>
<sequence>MSEASDEPLVPDTQFDKFDVVKKDEQRLLKKASRVSEGEDHEAAEEAVVLGLVVRTYWGIMEGMDEDDPDGMNPQEGEVQVAWMDGSVQNVDADKLVLVDRLFIMGDIVQSQRPTDTATPHIMGMVIATHQIIDVKLAPTTPSSALERRGSSDRVVREEEWHRNIHISHLDDPPFPARPPRVRPLHPFVEGSAVCGCGWLGVVEKRAISYKIRLDAGTLYEHPHRAKGVSPELRSGIVSEQFPLYPSLRVKISGELMQRLSHMPGNEGLPSAGLTHGTVESFDVRDVRVNWVACGSLTNRLRPPRRCPTRAIQPTHSVNLHLGDPVYLRIDIPPPADASTSSSSVGVSSSSATSYHYRLGVVGGVQTRVSVLWQDGSVQRDMAGKELWQVLPHIHTKAIMPGMYALLRDPGATEEQKREEDEQEFFQCYVNNPAQQLQQSWWQDLSSGGVVLSETTTTNTNNTAKCLSRGPRNSSKDKGMRRGLVLRIVRGEATVAWLEDEEQAIARTKEVRALPWKQSLVQPPESSPPTQPQPDSQDAIDALTAVPSAPSRSTGTQTMLSISAASETPATPPPPPGPYTNPLDESQGKLEMEAFYEAHHDGWSQEMVRQGFPSADPTRSAVWSASWRSGGLRVLQHLPRLWRGGSGGKANQTSGGGWRIEQVRVDQLRPCEAWQYIPGDYCIPRTTLPSADDDISSQTFLLIVAVSGGVVHCRDFSGQFFTYFPSELCNTVSFTRGEEEESETDSDDDDSDESDHHGDDRDDEQGGEDIPSGSTTPDDTEDWEDEEYIDEQENRHVWRGYAPPWAPRGRRRREESDDFSLGDPSSPAASGSAPSAPASASAAAAPASQEDDHDPSPRRSIVMAAAQQAAGGGGGGGHGNLNTLRRAADGRYVRSPQAHSPGRGRVNLLPTRQRRGRGGGDGDDGSGALAGDEWQACNSDDEEDEEEDLEGVPLLAAATSASASASASAAASAAADGPGPPERRERERERGDGEKTADT</sequence>